<evidence type="ECO:0000256" key="3">
    <source>
        <dbReference type="ARBA" id="ARBA00012291"/>
    </source>
</evidence>
<protein>
    <recommendedName>
        <fullName evidence="3">CTP synthase (glutamine hydrolyzing)</fullName>
        <ecNumber evidence="3">6.3.4.2</ecNumber>
    </recommendedName>
</protein>
<dbReference type="GO" id="GO:0044210">
    <property type="term" value="P:'de novo' CTP biosynthetic process"/>
    <property type="evidence" value="ECO:0007669"/>
    <property type="project" value="UniProtKB-UniPathway"/>
</dbReference>
<gene>
    <name evidence="11" type="ORF">S03H2_48831</name>
</gene>
<comment type="catalytic activity">
    <reaction evidence="9">
        <text>UTP + L-glutamine + ATP + H2O = CTP + L-glutamate + ADP + phosphate + 2 H(+)</text>
        <dbReference type="Rhea" id="RHEA:26426"/>
        <dbReference type="ChEBI" id="CHEBI:15377"/>
        <dbReference type="ChEBI" id="CHEBI:15378"/>
        <dbReference type="ChEBI" id="CHEBI:29985"/>
        <dbReference type="ChEBI" id="CHEBI:30616"/>
        <dbReference type="ChEBI" id="CHEBI:37563"/>
        <dbReference type="ChEBI" id="CHEBI:43474"/>
        <dbReference type="ChEBI" id="CHEBI:46398"/>
        <dbReference type="ChEBI" id="CHEBI:58359"/>
        <dbReference type="ChEBI" id="CHEBI:456216"/>
        <dbReference type="EC" id="6.3.4.2"/>
    </reaction>
</comment>
<dbReference type="InterPro" id="IPR017926">
    <property type="entry name" value="GATASE"/>
</dbReference>
<dbReference type="GO" id="GO:0005524">
    <property type="term" value="F:ATP binding"/>
    <property type="evidence" value="ECO:0007669"/>
    <property type="project" value="UniProtKB-KW"/>
</dbReference>
<keyword evidence="4" id="KW-0436">Ligase</keyword>
<dbReference type="GO" id="GO:0003883">
    <property type="term" value="F:CTP synthase activity"/>
    <property type="evidence" value="ECO:0007669"/>
    <property type="project" value="UniProtKB-EC"/>
</dbReference>
<dbReference type="PANTHER" id="PTHR11550">
    <property type="entry name" value="CTP SYNTHASE"/>
    <property type="match status" value="1"/>
</dbReference>
<evidence type="ECO:0000256" key="8">
    <source>
        <dbReference type="ARBA" id="ARBA00022975"/>
    </source>
</evidence>
<dbReference type="GO" id="GO:0042802">
    <property type="term" value="F:identical protein binding"/>
    <property type="evidence" value="ECO:0007669"/>
    <property type="project" value="TreeGrafter"/>
</dbReference>
<dbReference type="PANTHER" id="PTHR11550:SF0">
    <property type="entry name" value="CTP SYNTHASE-RELATED"/>
    <property type="match status" value="1"/>
</dbReference>
<dbReference type="Pfam" id="PF00117">
    <property type="entry name" value="GATase"/>
    <property type="match status" value="1"/>
</dbReference>
<dbReference type="PROSITE" id="PS51273">
    <property type="entry name" value="GATASE_TYPE_1"/>
    <property type="match status" value="1"/>
</dbReference>
<dbReference type="AlphaFoldDB" id="X1IEB2"/>
<keyword evidence="5" id="KW-0547">Nucleotide-binding</keyword>
<evidence type="ECO:0000256" key="1">
    <source>
        <dbReference type="ARBA" id="ARBA00005171"/>
    </source>
</evidence>
<dbReference type="EMBL" id="BARU01030818">
    <property type="protein sequence ID" value="GAH67600.1"/>
    <property type="molecule type" value="Genomic_DNA"/>
</dbReference>
<dbReference type="InterPro" id="IPR029062">
    <property type="entry name" value="Class_I_gatase-like"/>
</dbReference>
<dbReference type="UniPathway" id="UPA00159">
    <property type="reaction ID" value="UER00277"/>
</dbReference>
<sequence>MYHNRDINLLWVRSEDLERDGSDALLDSAQGIIVPGGFGIRGIEGMIKAASYARDNEIPYLGLCLGMHVMVIEFARYVLGSTEPNSTEFDTSTPYPVIDLLPEQKEMENKGGTMRLGNYPCQLVDGSRAANAYGQSLVYERHRHRLEFNNQFRTQLQEAGMVYSGLSPDGRLVEVCELANHPWMVSCQFHPEFGSRPTRPHPLFRDFIGVAKDILREGAQPPLPFSP</sequence>
<evidence type="ECO:0000313" key="11">
    <source>
        <dbReference type="EMBL" id="GAH67600.1"/>
    </source>
</evidence>
<feature type="domain" description="Glutamine amidotransferase" evidence="10">
    <location>
        <begin position="7"/>
        <end position="208"/>
    </location>
</feature>
<comment type="similarity">
    <text evidence="2">Belongs to the CTP synthase family.</text>
</comment>
<evidence type="ECO:0000256" key="5">
    <source>
        <dbReference type="ARBA" id="ARBA00022741"/>
    </source>
</evidence>
<evidence type="ECO:0000256" key="9">
    <source>
        <dbReference type="ARBA" id="ARBA00047781"/>
    </source>
</evidence>
<dbReference type="SUPFAM" id="SSF52317">
    <property type="entry name" value="Class I glutamine amidotransferase-like"/>
    <property type="match status" value="1"/>
</dbReference>
<accession>X1IEB2</accession>
<keyword evidence="7" id="KW-0315">Glutamine amidotransferase</keyword>
<dbReference type="GO" id="GO:0019856">
    <property type="term" value="P:pyrimidine nucleobase biosynthetic process"/>
    <property type="evidence" value="ECO:0007669"/>
    <property type="project" value="TreeGrafter"/>
</dbReference>
<evidence type="ECO:0000256" key="4">
    <source>
        <dbReference type="ARBA" id="ARBA00022598"/>
    </source>
</evidence>
<name>X1IEB2_9ZZZZ</name>
<evidence type="ECO:0000259" key="10">
    <source>
        <dbReference type="Pfam" id="PF00117"/>
    </source>
</evidence>
<comment type="pathway">
    <text evidence="1">Pyrimidine metabolism; CTP biosynthesis via de novo pathway; CTP from UDP: step 2/2.</text>
</comment>
<organism evidence="11">
    <name type="scientific">marine sediment metagenome</name>
    <dbReference type="NCBI Taxonomy" id="412755"/>
    <lineage>
        <taxon>unclassified sequences</taxon>
        <taxon>metagenomes</taxon>
        <taxon>ecological metagenomes</taxon>
    </lineage>
</organism>
<dbReference type="InterPro" id="IPR004468">
    <property type="entry name" value="CTP_synthase"/>
</dbReference>
<dbReference type="InterPro" id="IPR033828">
    <property type="entry name" value="GATase1_CTP_Synthase"/>
</dbReference>
<dbReference type="Gene3D" id="3.40.50.880">
    <property type="match status" value="1"/>
</dbReference>
<dbReference type="GO" id="GO:0005829">
    <property type="term" value="C:cytosol"/>
    <property type="evidence" value="ECO:0007669"/>
    <property type="project" value="TreeGrafter"/>
</dbReference>
<dbReference type="EC" id="6.3.4.2" evidence="3"/>
<evidence type="ECO:0000256" key="7">
    <source>
        <dbReference type="ARBA" id="ARBA00022962"/>
    </source>
</evidence>
<dbReference type="FunFam" id="3.40.50.880:FF:000002">
    <property type="entry name" value="CTP synthase"/>
    <property type="match status" value="1"/>
</dbReference>
<dbReference type="CDD" id="cd01746">
    <property type="entry name" value="GATase1_CTP_Synthase"/>
    <property type="match status" value="1"/>
</dbReference>
<keyword evidence="8" id="KW-0665">Pyrimidine biosynthesis</keyword>
<evidence type="ECO:0000256" key="2">
    <source>
        <dbReference type="ARBA" id="ARBA00007533"/>
    </source>
</evidence>
<evidence type="ECO:0000256" key="6">
    <source>
        <dbReference type="ARBA" id="ARBA00022840"/>
    </source>
</evidence>
<proteinExistence type="inferred from homology"/>
<keyword evidence="6" id="KW-0067">ATP-binding</keyword>
<reference evidence="11" key="1">
    <citation type="journal article" date="2014" name="Front. Microbiol.">
        <title>High frequency of phylogenetically diverse reductive dehalogenase-homologous genes in deep subseafloor sedimentary metagenomes.</title>
        <authorList>
            <person name="Kawai M."/>
            <person name="Futagami T."/>
            <person name="Toyoda A."/>
            <person name="Takaki Y."/>
            <person name="Nishi S."/>
            <person name="Hori S."/>
            <person name="Arai W."/>
            <person name="Tsubouchi T."/>
            <person name="Morono Y."/>
            <person name="Uchiyama I."/>
            <person name="Ito T."/>
            <person name="Fujiyama A."/>
            <person name="Inagaki F."/>
            <person name="Takami H."/>
        </authorList>
    </citation>
    <scope>NUCLEOTIDE SEQUENCE</scope>
    <source>
        <strain evidence="11">Expedition CK06-06</strain>
    </source>
</reference>
<comment type="caution">
    <text evidence="11">The sequence shown here is derived from an EMBL/GenBank/DDBJ whole genome shotgun (WGS) entry which is preliminary data.</text>
</comment>